<name>A0AAD5SWZ3_9FUNG</name>
<gene>
    <name evidence="1" type="ORF">HK100_001491</name>
</gene>
<evidence type="ECO:0000313" key="1">
    <source>
        <dbReference type="EMBL" id="KAJ3115011.1"/>
    </source>
</evidence>
<dbReference type="AlphaFoldDB" id="A0AAD5SWZ3"/>
<proteinExistence type="predicted"/>
<reference evidence="1" key="1">
    <citation type="submission" date="2020-05" db="EMBL/GenBank/DDBJ databases">
        <title>Phylogenomic resolution of chytrid fungi.</title>
        <authorList>
            <person name="Stajich J.E."/>
            <person name="Amses K."/>
            <person name="Simmons R."/>
            <person name="Seto K."/>
            <person name="Myers J."/>
            <person name="Bonds A."/>
            <person name="Quandt C.A."/>
            <person name="Barry K."/>
            <person name="Liu P."/>
            <person name="Grigoriev I."/>
            <person name="Longcore J.E."/>
            <person name="James T.Y."/>
        </authorList>
    </citation>
    <scope>NUCLEOTIDE SEQUENCE</scope>
    <source>
        <strain evidence="1">JEL0513</strain>
    </source>
</reference>
<protein>
    <submittedName>
        <fullName evidence="1">Uncharacterized protein</fullName>
    </submittedName>
</protein>
<evidence type="ECO:0000313" key="2">
    <source>
        <dbReference type="Proteomes" id="UP001211907"/>
    </source>
</evidence>
<dbReference type="Proteomes" id="UP001211907">
    <property type="component" value="Unassembled WGS sequence"/>
</dbReference>
<organism evidence="1 2">
    <name type="scientific">Physocladia obscura</name>
    <dbReference type="NCBI Taxonomy" id="109957"/>
    <lineage>
        <taxon>Eukaryota</taxon>
        <taxon>Fungi</taxon>
        <taxon>Fungi incertae sedis</taxon>
        <taxon>Chytridiomycota</taxon>
        <taxon>Chytridiomycota incertae sedis</taxon>
        <taxon>Chytridiomycetes</taxon>
        <taxon>Chytridiales</taxon>
        <taxon>Chytriomycetaceae</taxon>
        <taxon>Physocladia</taxon>
    </lineage>
</organism>
<dbReference type="EMBL" id="JADGJH010001322">
    <property type="protein sequence ID" value="KAJ3115011.1"/>
    <property type="molecule type" value="Genomic_DNA"/>
</dbReference>
<dbReference type="SUPFAM" id="SSF48366">
    <property type="entry name" value="Ras GEF"/>
    <property type="match status" value="1"/>
</dbReference>
<comment type="caution">
    <text evidence="1">The sequence shown here is derived from an EMBL/GenBank/DDBJ whole genome shotgun (WGS) entry which is preliminary data.</text>
</comment>
<accession>A0AAD5SWZ3</accession>
<sequence length="260" mass="28384">MFSAALQAVAPKYGSAESLMDALLDLYDEYEGCEMPTSMPAARARIPRQAEPEPDAVHPIQLRVCMFVLSWTGDKRSFDADFANKPKMILALHLLHTAATTKPTLAEFCSQLTSNFPFLKSLSAATTAAINVSSHSLSDSVSEPVSDSHSAPLFEFQSAASSPSASISATSSTYSPSFNLAKRSSLPSLPSSDHTARFTTVAQRQTSITDLIRKPKSKTWCELFLEIDSTAIALQLTYLDSQPRFSAERQLFETQLGFEE</sequence>
<keyword evidence="2" id="KW-1185">Reference proteome</keyword>
<dbReference type="InterPro" id="IPR023578">
    <property type="entry name" value="Ras_GEF_dom_sf"/>
</dbReference>